<feature type="domain" description="WW" evidence="4">
    <location>
        <begin position="569"/>
        <end position="596"/>
    </location>
</feature>
<feature type="domain" description="EF-hand" evidence="5">
    <location>
        <begin position="699"/>
        <end position="734"/>
    </location>
</feature>
<dbReference type="SUPFAM" id="SSF47473">
    <property type="entry name" value="EF-hand"/>
    <property type="match status" value="3"/>
</dbReference>
<dbReference type="InterPro" id="IPR050145">
    <property type="entry name" value="Centrin_CML-like"/>
</dbReference>
<feature type="domain" description="EF-hand" evidence="5">
    <location>
        <begin position="265"/>
        <end position="300"/>
    </location>
</feature>
<feature type="domain" description="EF-hand" evidence="5">
    <location>
        <begin position="389"/>
        <end position="424"/>
    </location>
</feature>
<dbReference type="InterPro" id="IPR001202">
    <property type="entry name" value="WW_dom"/>
</dbReference>
<feature type="domain" description="EF-hand" evidence="5">
    <location>
        <begin position="735"/>
        <end position="770"/>
    </location>
</feature>
<dbReference type="Proteomes" id="UP000481153">
    <property type="component" value="Unassembled WGS sequence"/>
</dbReference>
<dbReference type="PROSITE" id="PS50222">
    <property type="entry name" value="EF_HAND_2"/>
    <property type="match status" value="8"/>
</dbReference>
<feature type="domain" description="EF-hand" evidence="5">
    <location>
        <begin position="142"/>
        <end position="177"/>
    </location>
</feature>
<dbReference type="CDD" id="cd00201">
    <property type="entry name" value="WW"/>
    <property type="match status" value="4"/>
</dbReference>
<dbReference type="SUPFAM" id="SSF48403">
    <property type="entry name" value="Ankyrin repeat"/>
    <property type="match status" value="1"/>
</dbReference>
<reference evidence="6 7" key="1">
    <citation type="submission" date="2019-07" db="EMBL/GenBank/DDBJ databases">
        <title>Genomics analysis of Aphanomyces spp. identifies a new class of oomycete effector associated with host adaptation.</title>
        <authorList>
            <person name="Gaulin E."/>
        </authorList>
    </citation>
    <scope>NUCLEOTIDE SEQUENCE [LARGE SCALE GENOMIC DNA]</scope>
    <source>
        <strain evidence="6 7">ATCC 201684</strain>
    </source>
</reference>
<dbReference type="VEuPathDB" id="FungiDB:AeMF1_001230"/>
<keyword evidence="7" id="KW-1185">Reference proteome</keyword>
<evidence type="ECO:0000256" key="3">
    <source>
        <dbReference type="PROSITE-ProRule" id="PRU00023"/>
    </source>
</evidence>
<feature type="domain" description="WW" evidence="4">
    <location>
        <begin position="97"/>
        <end position="129"/>
    </location>
</feature>
<evidence type="ECO:0000259" key="4">
    <source>
        <dbReference type="PROSITE" id="PS50020"/>
    </source>
</evidence>
<dbReference type="InterPro" id="IPR002110">
    <property type="entry name" value="Ankyrin_rpt"/>
</dbReference>
<evidence type="ECO:0000313" key="6">
    <source>
        <dbReference type="EMBL" id="KAF0738173.1"/>
    </source>
</evidence>
<gene>
    <name evidence="6" type="ORF">Ae201684_006150</name>
</gene>
<dbReference type="Gene3D" id="1.25.40.20">
    <property type="entry name" value="Ankyrin repeat-containing domain"/>
    <property type="match status" value="2"/>
</dbReference>
<proteinExistence type="predicted"/>
<dbReference type="InterPro" id="IPR036770">
    <property type="entry name" value="Ankyrin_rpt-contain_sf"/>
</dbReference>
<feature type="domain" description="EF-hand" evidence="5">
    <location>
        <begin position="604"/>
        <end position="639"/>
    </location>
</feature>
<dbReference type="InterPro" id="IPR002048">
    <property type="entry name" value="EF_hand_dom"/>
</dbReference>
<dbReference type="PROSITE" id="PS01159">
    <property type="entry name" value="WW_DOMAIN_1"/>
    <property type="match status" value="1"/>
</dbReference>
<sequence length="1544" mass="173015">MAQDDPWYDAVYAAAAAIFQDMQPENPTTVALADLETVCDRMGVHLAAHELTQAMYDLDASGEMVVQLEAFVSWWLARLRAEEAAEAERIAAQAATAPTAHLWETVVDGDVVYYYDYTTNSTQWTLPELVTAVMTALDGQESIDRQLAALFAKHDVASRGKLDDEEWQGLLIGLGLHADAISLQELTGNNNATDVSYEDLHSWWYANAPQRRRERLADWTEWWQVQDEAKAVFFLNERTQVMQWDHPRIPSAVVAALDGSGGGVSLDDKMIRWFSKLDADSDGVLNQAEVAAMLTQLGQPPAAIPAALQALGMDYDATGLSMDAITPWWKTWEAKGRLGDWEIVASEEEESAPVYYYNWKTGETQWEPPDVAAKMETFLDQWAIPADVPMEERIRRLFVQYDTDETGALDANEVKRLCAALGRPLDPPALASLMRVLDTSGDGYVSLDEFQAWWRAKHAVEERFEEAAGIQSRTDEVRAICAAYMHQSVDVFLATPLESIHVPRLIQALGRTCRGAALLAALHDMDKDGMRTISPDVFVAWYIKYDDACREKETKAHLAKQAKGALDVWTEQMNEQGQVVYMNTRTNEVMWEKPGIQQRMQALMQGADMKAVFQQFDRDQSGTIDASELQALLQALGQPVDDKAKLHDILTIIDTSGDGVVSLDELTTWWICMQRRTIATTNAAELQSQLINYHAVSKEGIKELRKLFDHFDTDKSGSIDRHELKHLLARLGVHPTDAERHKLMKTIDTSGDGEINVDEFIAWWVASHRTKEIQAGAARDGHLLSAIQAQNTAKESDSTSLTTTALNLLSDVSLSALRNTLVDLRYNWTKGAAVDVPPDVDEPVNYGARKFGSHDVSCFPPAVVDTLQAIIDDVVLISPLFLADAAQRIQKMYRAKRARVQLLQTLNERYVHHHDAVTGASYYVNRLTREVRYTKPLLLGQHEILTPRTKLRRQHEERAMRQRRDWMVAAVKDIQTMSPLFRTAAFFVYNLLCDIQAQWRRGIWAALQQRDYVRAQLVAAHFPRQLKKPGPWGDLPLHFAIRHRLGIDVVRRFLESHPEVALLGNASGHTPLHLACRDDASVQVVQALLRTEKGRQACCRATTDTANTPLHLAVLHGAPMAILELLVDADPTAIVVKNKRRRNAFHEAVLSPRPDALDVVKLFVKANPGAINLGTIPAGKEAAWALHLALVHGAEDAMVHYLVALAPDGVRAPFRQLLPLFLAMKHGSSEALIRVVAMETFAALPFTAIQTSKRFNPVHYALLYRLSSDLVLFFLDASPEWASQVNHRLEFPLHLAAAYSADVNLTKKLLLLDPTPARLVNSAGCLPLHLAVTHGDVDVVKKLLQVCPWSLLDTIRRTKYDALMLAAKASRRFPNEPLVDALLFPPKLAPKRAKYKHLDLSPYYVAAHSTTSTMSCFDKLHLLDTCNADDLDAMARKKFQQQFHKPTKDWPVGKILHLMALNPLDAAVQIRSLVSINEIVRTYDDAAREACLEAHDIVRTLQHTMYDFSTHARIQILGQTCLRHLFPTAFAKATYQSRIDPLYK</sequence>
<dbReference type="PROSITE" id="PS00018">
    <property type="entry name" value="EF_HAND_1"/>
    <property type="match status" value="7"/>
</dbReference>
<dbReference type="SMART" id="SM00054">
    <property type="entry name" value="EFh"/>
    <property type="match status" value="9"/>
</dbReference>
<dbReference type="EMBL" id="VJMJ01000079">
    <property type="protein sequence ID" value="KAF0738173.1"/>
    <property type="molecule type" value="Genomic_DNA"/>
</dbReference>
<name>A0A6G0XD89_9STRA</name>
<dbReference type="PROSITE" id="PS50020">
    <property type="entry name" value="WW_DOMAIN_2"/>
    <property type="match status" value="4"/>
</dbReference>
<dbReference type="Pfam" id="PF00023">
    <property type="entry name" value="Ank"/>
    <property type="match status" value="2"/>
</dbReference>
<feature type="domain" description="EF-hand" evidence="5">
    <location>
        <begin position="641"/>
        <end position="676"/>
    </location>
</feature>
<dbReference type="InterPro" id="IPR018247">
    <property type="entry name" value="EF_Hand_1_Ca_BS"/>
</dbReference>
<dbReference type="SUPFAM" id="SSF51045">
    <property type="entry name" value="WW domain"/>
    <property type="match status" value="1"/>
</dbReference>
<feature type="domain" description="WW" evidence="4">
    <location>
        <begin position="222"/>
        <end position="249"/>
    </location>
</feature>
<dbReference type="PROSITE" id="PS50088">
    <property type="entry name" value="ANK_REPEAT"/>
    <property type="match status" value="1"/>
</dbReference>
<evidence type="ECO:0000313" key="7">
    <source>
        <dbReference type="Proteomes" id="UP000481153"/>
    </source>
</evidence>
<dbReference type="Gene3D" id="2.20.70.10">
    <property type="match status" value="1"/>
</dbReference>
<evidence type="ECO:0000259" key="5">
    <source>
        <dbReference type="PROSITE" id="PS50222"/>
    </source>
</evidence>
<feature type="domain" description="WW" evidence="4">
    <location>
        <begin position="341"/>
        <end position="371"/>
    </location>
</feature>
<dbReference type="GO" id="GO:0005509">
    <property type="term" value="F:calcium ion binding"/>
    <property type="evidence" value="ECO:0007669"/>
    <property type="project" value="InterPro"/>
</dbReference>
<dbReference type="SMART" id="SM00248">
    <property type="entry name" value="ANK"/>
    <property type="match status" value="7"/>
</dbReference>
<protein>
    <submittedName>
        <fullName evidence="6">Uncharacterized protein</fullName>
    </submittedName>
</protein>
<dbReference type="InterPro" id="IPR036020">
    <property type="entry name" value="WW_dom_sf"/>
</dbReference>
<keyword evidence="2" id="KW-0106">Calcium</keyword>
<feature type="domain" description="EF-hand" evidence="5">
    <location>
        <begin position="425"/>
        <end position="460"/>
    </location>
</feature>
<feature type="repeat" description="ANK" evidence="3">
    <location>
        <begin position="1323"/>
        <end position="1345"/>
    </location>
</feature>
<keyword evidence="3" id="KW-0040">ANK repeat</keyword>
<evidence type="ECO:0000256" key="1">
    <source>
        <dbReference type="ARBA" id="ARBA00022737"/>
    </source>
</evidence>
<dbReference type="CDD" id="cd00051">
    <property type="entry name" value="EFh"/>
    <property type="match status" value="2"/>
</dbReference>
<comment type="caution">
    <text evidence="6">The sequence shown here is derived from an EMBL/GenBank/DDBJ whole genome shotgun (WGS) entry which is preliminary data.</text>
</comment>
<dbReference type="SMART" id="SM00456">
    <property type="entry name" value="WW"/>
    <property type="match status" value="5"/>
</dbReference>
<dbReference type="Gene3D" id="1.10.238.10">
    <property type="entry name" value="EF-hand"/>
    <property type="match status" value="4"/>
</dbReference>
<accession>A0A6G0XD89</accession>
<dbReference type="FunFam" id="1.10.238.10:FF:000001">
    <property type="entry name" value="Calmodulin 1"/>
    <property type="match status" value="1"/>
</dbReference>
<keyword evidence="1" id="KW-0677">Repeat</keyword>
<evidence type="ECO:0000256" key="2">
    <source>
        <dbReference type="ARBA" id="ARBA00022837"/>
    </source>
</evidence>
<organism evidence="6 7">
    <name type="scientific">Aphanomyces euteiches</name>
    <dbReference type="NCBI Taxonomy" id="100861"/>
    <lineage>
        <taxon>Eukaryota</taxon>
        <taxon>Sar</taxon>
        <taxon>Stramenopiles</taxon>
        <taxon>Oomycota</taxon>
        <taxon>Saprolegniomycetes</taxon>
        <taxon>Saprolegniales</taxon>
        <taxon>Verrucalvaceae</taxon>
        <taxon>Aphanomyces</taxon>
    </lineage>
</organism>
<dbReference type="PROSITE" id="PS50297">
    <property type="entry name" value="ANK_REP_REGION"/>
    <property type="match status" value="1"/>
</dbReference>
<dbReference type="Pfam" id="PF13499">
    <property type="entry name" value="EF-hand_7"/>
    <property type="match status" value="3"/>
</dbReference>
<dbReference type="InterPro" id="IPR011992">
    <property type="entry name" value="EF-hand-dom_pair"/>
</dbReference>
<dbReference type="PANTHER" id="PTHR23050">
    <property type="entry name" value="CALCIUM BINDING PROTEIN"/>
    <property type="match status" value="1"/>
</dbReference>